<dbReference type="GO" id="GO:0005886">
    <property type="term" value="C:plasma membrane"/>
    <property type="evidence" value="ECO:0007669"/>
    <property type="project" value="TreeGrafter"/>
</dbReference>
<keyword evidence="3" id="KW-0133">Cell shape</keyword>
<dbReference type="EMBL" id="FOIM01000031">
    <property type="protein sequence ID" value="SEU10307.1"/>
    <property type="molecule type" value="Genomic_DNA"/>
</dbReference>
<keyword evidence="5 6" id="KW-0472">Membrane</keyword>
<evidence type="ECO:0000256" key="1">
    <source>
        <dbReference type="ARBA" id="ARBA00004141"/>
    </source>
</evidence>
<keyword evidence="4 6" id="KW-1133">Transmembrane helix</keyword>
<evidence type="ECO:0000256" key="4">
    <source>
        <dbReference type="ARBA" id="ARBA00022989"/>
    </source>
</evidence>
<gene>
    <name evidence="7" type="ORF">SAMN05216313_1313</name>
</gene>
<dbReference type="GO" id="GO:0015648">
    <property type="term" value="F:lipid-linked peptidoglycan transporter activity"/>
    <property type="evidence" value="ECO:0007669"/>
    <property type="project" value="TreeGrafter"/>
</dbReference>
<feature type="transmembrane region" description="Helical" evidence="6">
    <location>
        <begin position="338"/>
        <end position="360"/>
    </location>
</feature>
<dbReference type="PANTHER" id="PTHR30474">
    <property type="entry name" value="CELL CYCLE PROTEIN"/>
    <property type="match status" value="1"/>
</dbReference>
<dbReference type="GO" id="GO:0051301">
    <property type="term" value="P:cell division"/>
    <property type="evidence" value="ECO:0007669"/>
    <property type="project" value="UniProtKB-KW"/>
</dbReference>
<dbReference type="NCBIfam" id="NF038403">
    <property type="entry name" value="perm_prefix_1"/>
    <property type="match status" value="1"/>
</dbReference>
<dbReference type="Proteomes" id="UP000198508">
    <property type="component" value="Unassembled WGS sequence"/>
</dbReference>
<organism evidence="7 8">
    <name type="scientific">Enterocloster lavalensis</name>
    <dbReference type="NCBI Taxonomy" id="460384"/>
    <lineage>
        <taxon>Bacteria</taxon>
        <taxon>Bacillati</taxon>
        <taxon>Bacillota</taxon>
        <taxon>Clostridia</taxon>
        <taxon>Lachnospirales</taxon>
        <taxon>Lachnospiraceae</taxon>
        <taxon>Enterocloster</taxon>
    </lineage>
</organism>
<feature type="transmembrane region" description="Helical" evidence="6">
    <location>
        <begin position="411"/>
        <end position="429"/>
    </location>
</feature>
<evidence type="ECO:0000313" key="8">
    <source>
        <dbReference type="Proteomes" id="UP000198508"/>
    </source>
</evidence>
<dbReference type="RefSeq" id="WP_092369207.1">
    <property type="nucleotide sequence ID" value="NZ_DAINWJ010000027.1"/>
</dbReference>
<dbReference type="GO" id="GO:0008360">
    <property type="term" value="P:regulation of cell shape"/>
    <property type="evidence" value="ECO:0007669"/>
    <property type="project" value="UniProtKB-KW"/>
</dbReference>
<comment type="subcellular location">
    <subcellularLocation>
        <location evidence="1">Membrane</location>
        <topology evidence="1">Multi-pass membrane protein</topology>
    </subcellularLocation>
</comment>
<keyword evidence="7" id="KW-0132">Cell division</keyword>
<feature type="transmembrane region" description="Helical" evidence="6">
    <location>
        <begin position="221"/>
        <end position="240"/>
    </location>
</feature>
<accession>A0A1I0JLA6</accession>
<dbReference type="GeneID" id="93280734"/>
<keyword evidence="8" id="KW-1185">Reference proteome</keyword>
<dbReference type="STRING" id="460384.SAMN05216313_1313"/>
<name>A0A1I0JLA6_9FIRM</name>
<evidence type="ECO:0000313" key="7">
    <source>
        <dbReference type="EMBL" id="SEU10307.1"/>
    </source>
</evidence>
<feature type="transmembrane region" description="Helical" evidence="6">
    <location>
        <begin position="252"/>
        <end position="272"/>
    </location>
</feature>
<evidence type="ECO:0000256" key="3">
    <source>
        <dbReference type="ARBA" id="ARBA00022960"/>
    </source>
</evidence>
<evidence type="ECO:0000256" key="5">
    <source>
        <dbReference type="ARBA" id="ARBA00023136"/>
    </source>
</evidence>
<evidence type="ECO:0000256" key="2">
    <source>
        <dbReference type="ARBA" id="ARBA00022692"/>
    </source>
</evidence>
<reference evidence="8" key="1">
    <citation type="submission" date="2016-10" db="EMBL/GenBank/DDBJ databases">
        <authorList>
            <person name="Varghese N."/>
            <person name="Submissions S."/>
        </authorList>
    </citation>
    <scope>NUCLEOTIDE SEQUENCE [LARGE SCALE GENOMIC DNA]</scope>
    <source>
        <strain evidence="8">NLAE-zl-G277</strain>
    </source>
</reference>
<evidence type="ECO:0000256" key="6">
    <source>
        <dbReference type="SAM" id="Phobius"/>
    </source>
</evidence>
<feature type="transmembrane region" description="Helical" evidence="6">
    <location>
        <begin position="147"/>
        <end position="166"/>
    </location>
</feature>
<feature type="transmembrane region" description="Helical" evidence="6">
    <location>
        <begin position="76"/>
        <end position="95"/>
    </location>
</feature>
<keyword evidence="7" id="KW-0131">Cell cycle</keyword>
<feature type="transmembrane region" description="Helical" evidence="6">
    <location>
        <begin position="172"/>
        <end position="190"/>
    </location>
</feature>
<dbReference type="Pfam" id="PF01098">
    <property type="entry name" value="FTSW_RODA_SPOVE"/>
    <property type="match status" value="1"/>
</dbReference>
<keyword evidence="2 6" id="KW-0812">Transmembrane</keyword>
<feature type="transmembrane region" description="Helical" evidence="6">
    <location>
        <begin position="197"/>
        <end position="215"/>
    </location>
</feature>
<dbReference type="GO" id="GO:0032153">
    <property type="term" value="C:cell division site"/>
    <property type="evidence" value="ECO:0007669"/>
    <property type="project" value="TreeGrafter"/>
</dbReference>
<feature type="transmembrane region" description="Helical" evidence="6">
    <location>
        <begin position="115"/>
        <end position="135"/>
    </location>
</feature>
<feature type="transmembrane region" description="Helical" evidence="6">
    <location>
        <begin position="372"/>
        <end position="391"/>
    </location>
</feature>
<sequence length="463" mass="51039">MEMHEYLDALSGQIRSGRARQAVREELEAHILDQAQAYADSGMEEQEALEQAVRQMGDPVEVGIDMDRIHRPRNGWKYLGIIAALSAAGLLAQYICIYRFGGDTLTGNSVGIQAFYRQCAYTLMGLAVMAGLYFCDYSLLSRYAKAAGALFIAVTAVACMPGFAPVVAGAHAYLKVIMYMFIPLYGGILYRYRGSGIRGYVCALLWLGAAAWLALRRIGGGISVTIDVLFVCALLLVLSLYRNWYGIRRRALPAVATCALAACLGAGVALNLSDYQLRRLEVILNPRFADRAYGYQTDVAREIAGRLKLVGGQMPERTPIHRLPGVQYDYALLQTASVWGWLAAGVLLAILALFLVSLFIMVKRQKNQLGQMIGFGCAAILALESARYLLYNLGLGLMPAAGLPFLTYGRLHTVAVYALFGILLSIYRYQDLIWETGNHRKSQGRGMTWGVGKYRIYIERADS</sequence>
<dbReference type="InterPro" id="IPR047928">
    <property type="entry name" value="Perm_prefix_1"/>
</dbReference>
<protein>
    <submittedName>
        <fullName evidence="7">Cell division protein FtsW, lipid II flippase</fullName>
    </submittedName>
</protein>
<dbReference type="InterPro" id="IPR001182">
    <property type="entry name" value="FtsW/RodA"/>
</dbReference>
<dbReference type="AlphaFoldDB" id="A0A1I0JLA6"/>
<proteinExistence type="predicted"/>